<sequence length="105" mass="12291">MVRTTLRKKRPVSARELAEAYGVSTRTIQSWVAMKREDWIDEQAAMREAVRSYHDDEGHTWPQTAEHFNMSQGAVRQRCYRARKEREAEAAEKSKHLPGEMPLFD</sequence>
<geneLocation type="plasmid" evidence="2">
    <name>pRGRH1816</name>
</geneLocation>
<name>A0A0H5Q7N3_9ZZZZ</name>
<feature type="region of interest" description="Disordered" evidence="1">
    <location>
        <begin position="64"/>
        <end position="105"/>
    </location>
</feature>
<dbReference type="SUPFAM" id="SSF88659">
    <property type="entry name" value="Sigma3 and sigma4 domains of RNA polymerase sigma factors"/>
    <property type="match status" value="1"/>
</dbReference>
<dbReference type="AlphaFoldDB" id="A0A0H5Q7N3"/>
<feature type="compositionally biased region" description="Basic and acidic residues" evidence="1">
    <location>
        <begin position="82"/>
        <end position="98"/>
    </location>
</feature>
<reference evidence="2" key="2">
    <citation type="submission" date="2015-07" db="EMBL/GenBank/DDBJ databases">
        <title>Plasmids, circular viruses and viroids from rat gut.</title>
        <authorList>
            <person name="Jorgensen T.J."/>
            <person name="Hansen M.A."/>
            <person name="Xu Z."/>
            <person name="Tabak M.A."/>
            <person name="Sorensen S.J."/>
            <person name="Hansen L.H."/>
        </authorList>
    </citation>
    <scope>NUCLEOTIDE SEQUENCE</scope>
    <source>
        <plasmid evidence="2">pRGRH1816</plasmid>
    </source>
</reference>
<reference evidence="2" key="1">
    <citation type="submission" date="2015-06" db="EMBL/GenBank/DDBJ databases">
        <authorList>
            <person name="Joergensen T."/>
        </authorList>
    </citation>
    <scope>NUCLEOTIDE SEQUENCE</scope>
    <source>
        <plasmid evidence="2">pRGRH1816</plasmid>
    </source>
</reference>
<evidence type="ECO:0000256" key="1">
    <source>
        <dbReference type="SAM" id="MobiDB-lite"/>
    </source>
</evidence>
<dbReference type="Gene3D" id="1.10.10.10">
    <property type="entry name" value="Winged helix-like DNA-binding domain superfamily/Winged helix DNA-binding domain"/>
    <property type="match status" value="2"/>
</dbReference>
<accession>A0A0H5Q7N3</accession>
<organism evidence="2">
    <name type="scientific">uncultured prokaryote</name>
    <dbReference type="NCBI Taxonomy" id="198431"/>
    <lineage>
        <taxon>unclassified sequences</taxon>
        <taxon>environmental samples</taxon>
    </lineage>
</organism>
<protein>
    <submittedName>
        <fullName evidence="2">Uncharacterized protein</fullName>
    </submittedName>
</protein>
<keyword evidence="2" id="KW-0614">Plasmid</keyword>
<proteinExistence type="predicted"/>
<dbReference type="InterPro" id="IPR013324">
    <property type="entry name" value="RNA_pol_sigma_r3/r4-like"/>
</dbReference>
<evidence type="ECO:0000313" key="2">
    <source>
        <dbReference type="EMBL" id="CRY98026.1"/>
    </source>
</evidence>
<dbReference type="EMBL" id="LN854315">
    <property type="protein sequence ID" value="CRY98026.1"/>
    <property type="molecule type" value="Genomic_DNA"/>
</dbReference>
<dbReference type="InterPro" id="IPR036388">
    <property type="entry name" value="WH-like_DNA-bd_sf"/>
</dbReference>